<organism evidence="2 3">
    <name type="scientific">Araneus ventricosus</name>
    <name type="common">Orbweaver spider</name>
    <name type="synonym">Epeira ventricosa</name>
    <dbReference type="NCBI Taxonomy" id="182803"/>
    <lineage>
        <taxon>Eukaryota</taxon>
        <taxon>Metazoa</taxon>
        <taxon>Ecdysozoa</taxon>
        <taxon>Arthropoda</taxon>
        <taxon>Chelicerata</taxon>
        <taxon>Arachnida</taxon>
        <taxon>Araneae</taxon>
        <taxon>Araneomorphae</taxon>
        <taxon>Entelegynae</taxon>
        <taxon>Araneoidea</taxon>
        <taxon>Araneidae</taxon>
        <taxon>Araneus</taxon>
    </lineage>
</organism>
<evidence type="ECO:0000313" key="3">
    <source>
        <dbReference type="Proteomes" id="UP000499080"/>
    </source>
</evidence>
<dbReference type="AlphaFoldDB" id="A0A4Y2JBS9"/>
<sequence length="185" mass="20916">MQTATKGSQLLASPRETSLSVAPNFLLLLLLNNCPDHSSTEELCTDDGEISAMFLPLNMTALIQPMDQNDIQNIKLGRRKLLLTNILNDLVHNEKLEKTLKNVNLKDVVFSLANCWASVSTLLSNKTWKNFLSNSFVLKLKKFRLHLSLTNYKTRTRGLILKPSSGLLSLTLVWLEMKFQQTTKL</sequence>
<dbReference type="InterPro" id="IPR004875">
    <property type="entry name" value="DDE_SF_endonuclease_dom"/>
</dbReference>
<dbReference type="Proteomes" id="UP000499080">
    <property type="component" value="Unassembled WGS sequence"/>
</dbReference>
<dbReference type="EMBL" id="BGPR01003387">
    <property type="protein sequence ID" value="GBM87517.1"/>
    <property type="molecule type" value="Genomic_DNA"/>
</dbReference>
<name>A0A4Y2JBS9_ARAVE</name>
<gene>
    <name evidence="2" type="ORF">AVEN_200686_1</name>
</gene>
<protein>
    <recommendedName>
        <fullName evidence="1">DDE-1 domain-containing protein</fullName>
    </recommendedName>
</protein>
<evidence type="ECO:0000259" key="1">
    <source>
        <dbReference type="Pfam" id="PF03184"/>
    </source>
</evidence>
<dbReference type="OrthoDB" id="6428588at2759"/>
<dbReference type="Pfam" id="PF03184">
    <property type="entry name" value="DDE_1"/>
    <property type="match status" value="1"/>
</dbReference>
<dbReference type="GO" id="GO:0003676">
    <property type="term" value="F:nucleic acid binding"/>
    <property type="evidence" value="ECO:0007669"/>
    <property type="project" value="InterPro"/>
</dbReference>
<feature type="domain" description="DDE-1" evidence="1">
    <location>
        <begin position="22"/>
        <end position="121"/>
    </location>
</feature>
<reference evidence="2 3" key="1">
    <citation type="journal article" date="2019" name="Sci. Rep.">
        <title>Orb-weaving spider Araneus ventricosus genome elucidates the spidroin gene catalogue.</title>
        <authorList>
            <person name="Kono N."/>
            <person name="Nakamura H."/>
            <person name="Ohtoshi R."/>
            <person name="Moran D.A.P."/>
            <person name="Shinohara A."/>
            <person name="Yoshida Y."/>
            <person name="Fujiwara M."/>
            <person name="Mori M."/>
            <person name="Tomita M."/>
            <person name="Arakawa K."/>
        </authorList>
    </citation>
    <scope>NUCLEOTIDE SEQUENCE [LARGE SCALE GENOMIC DNA]</scope>
</reference>
<accession>A0A4Y2JBS9</accession>
<keyword evidence="3" id="KW-1185">Reference proteome</keyword>
<proteinExistence type="predicted"/>
<evidence type="ECO:0000313" key="2">
    <source>
        <dbReference type="EMBL" id="GBM87517.1"/>
    </source>
</evidence>
<comment type="caution">
    <text evidence="2">The sequence shown here is derived from an EMBL/GenBank/DDBJ whole genome shotgun (WGS) entry which is preliminary data.</text>
</comment>